<dbReference type="Proteomes" id="UP000198287">
    <property type="component" value="Unassembled WGS sequence"/>
</dbReference>
<dbReference type="Pfam" id="PF00106">
    <property type="entry name" value="adh_short"/>
    <property type="match status" value="1"/>
</dbReference>
<evidence type="ECO:0000313" key="2">
    <source>
        <dbReference type="EMBL" id="OXA58893.1"/>
    </source>
</evidence>
<dbReference type="InterPro" id="IPR002347">
    <property type="entry name" value="SDR_fam"/>
</dbReference>
<accession>A0A226EMH0</accession>
<dbReference type="CDD" id="cd05327">
    <property type="entry name" value="retinol-DH_like_SDR_c_like"/>
    <property type="match status" value="1"/>
</dbReference>
<name>A0A226EMH0_FOLCA</name>
<dbReference type="SUPFAM" id="SSF51735">
    <property type="entry name" value="NAD(P)-binding Rossmann-fold domains"/>
    <property type="match status" value="1"/>
</dbReference>
<organism evidence="2 3">
    <name type="scientific">Folsomia candida</name>
    <name type="common">Springtail</name>
    <dbReference type="NCBI Taxonomy" id="158441"/>
    <lineage>
        <taxon>Eukaryota</taxon>
        <taxon>Metazoa</taxon>
        <taxon>Ecdysozoa</taxon>
        <taxon>Arthropoda</taxon>
        <taxon>Hexapoda</taxon>
        <taxon>Collembola</taxon>
        <taxon>Entomobryomorpha</taxon>
        <taxon>Isotomoidea</taxon>
        <taxon>Isotomidae</taxon>
        <taxon>Proisotominae</taxon>
        <taxon>Folsomia</taxon>
    </lineage>
</organism>
<dbReference type="Gene3D" id="3.40.50.720">
    <property type="entry name" value="NAD(P)-binding Rossmann-like Domain"/>
    <property type="match status" value="1"/>
</dbReference>
<proteinExistence type="predicted"/>
<comment type="caution">
    <text evidence="2">The sequence shown here is derived from an EMBL/GenBank/DDBJ whole genome shotgun (WGS) entry which is preliminary data.</text>
</comment>
<dbReference type="OMA" id="VANIHFI"/>
<dbReference type="OrthoDB" id="191139at2759"/>
<evidence type="ECO:0000313" key="3">
    <source>
        <dbReference type="Proteomes" id="UP000198287"/>
    </source>
</evidence>
<dbReference type="PRINTS" id="PR00081">
    <property type="entry name" value="GDHRDH"/>
</dbReference>
<dbReference type="AlphaFoldDB" id="A0A226EMH0"/>
<dbReference type="GO" id="GO:0016491">
    <property type="term" value="F:oxidoreductase activity"/>
    <property type="evidence" value="ECO:0007669"/>
    <property type="project" value="UniProtKB-KW"/>
</dbReference>
<protein>
    <submittedName>
        <fullName evidence="2">Short-chain dehydrogenase TIC 32, chloroplastic</fullName>
    </submittedName>
</protein>
<gene>
    <name evidence="2" type="ORF">Fcan01_04975</name>
</gene>
<keyword evidence="3" id="KW-1185">Reference proteome</keyword>
<dbReference type="EMBL" id="LNIX01000002">
    <property type="protein sequence ID" value="OXA58893.1"/>
    <property type="molecule type" value="Genomic_DNA"/>
</dbReference>
<dbReference type="PANTHER" id="PTHR43157">
    <property type="entry name" value="PHOSPHATIDYLINOSITOL-GLYCAN BIOSYNTHESIS CLASS F PROTEIN-RELATED"/>
    <property type="match status" value="1"/>
</dbReference>
<dbReference type="InterPro" id="IPR036291">
    <property type="entry name" value="NAD(P)-bd_dom_sf"/>
</dbReference>
<evidence type="ECO:0000256" key="1">
    <source>
        <dbReference type="ARBA" id="ARBA00023002"/>
    </source>
</evidence>
<keyword evidence="1" id="KW-0560">Oxidoreductase</keyword>
<dbReference type="PANTHER" id="PTHR43157:SF31">
    <property type="entry name" value="PHOSPHATIDYLINOSITOL-GLYCAN BIOSYNTHESIS CLASS F PROTEIN"/>
    <property type="match status" value="1"/>
</dbReference>
<reference evidence="2 3" key="1">
    <citation type="submission" date="2015-12" db="EMBL/GenBank/DDBJ databases">
        <title>The genome of Folsomia candida.</title>
        <authorList>
            <person name="Faddeeva A."/>
            <person name="Derks M.F."/>
            <person name="Anvar Y."/>
            <person name="Smit S."/>
            <person name="Van Straalen N."/>
            <person name="Roelofs D."/>
        </authorList>
    </citation>
    <scope>NUCLEOTIDE SEQUENCE [LARGE SCALE GENOMIC DNA]</scope>
    <source>
        <strain evidence="2 3">VU population</strain>
        <tissue evidence="2">Whole body</tissue>
    </source>
</reference>
<sequence>MAINTIARGSGARPPSAPGGCCAQLVKFLWSWMGVMFNYALHPSNFYREFCTRPQTFKEAPNRSGEVAVLTGGTKGIGLEVLKKLLESKFHVIIGCRSLIAGEEVMTSIRNGGITTGSCKVFELDLKSLKSVRRFAENVLREAPRIDLLINNAGVMFAPYEITEDLCESQFQVNYLSHFVLTNLLLPRMKETSRRSDKHVACRIVNVASDANYGGHIDFDNLEQCKVYVSNKAYSDSKLCQILHAYYLDSLLRSEDIKVNVLSLHPGVIVSDLWNNMPSVVVAIVNMFKWMLRTTEDGAKTVIYTALSPKLEGVGGVYINSCEIVQPVSQVSDISIQKRLWDKSLELGKI</sequence>